<gene>
    <name evidence="3" type="ORF">BN874_150009</name>
</gene>
<dbReference type="Gene3D" id="3.30.70.270">
    <property type="match status" value="1"/>
</dbReference>
<reference evidence="3 4" key="1">
    <citation type="journal article" date="2014" name="ISME J.">
        <title>Candidatus Competibacter-lineage genomes retrieved from metagenomes reveal functional metabolic diversity.</title>
        <authorList>
            <person name="McIlroy S.J."/>
            <person name="Albertsen M."/>
            <person name="Andresen E.K."/>
            <person name="Saunders A.M."/>
            <person name="Kristiansen R."/>
            <person name="Stokholm-Bjerregaard M."/>
            <person name="Nielsen K.L."/>
            <person name="Nielsen P.H."/>
        </authorList>
    </citation>
    <scope>NUCLEOTIDE SEQUENCE [LARGE SCALE GENOMIC DNA]</scope>
    <source>
        <strain evidence="3 4">Run_B_J11</strain>
    </source>
</reference>
<proteinExistence type="predicted"/>
<dbReference type="SUPFAM" id="SSF55073">
    <property type="entry name" value="Nucleotide cyclase"/>
    <property type="match status" value="1"/>
</dbReference>
<dbReference type="InterPro" id="IPR000160">
    <property type="entry name" value="GGDEF_dom"/>
</dbReference>
<dbReference type="EMBL" id="CBTK010000057">
    <property type="protein sequence ID" value="CDH44076.1"/>
    <property type="molecule type" value="Genomic_DNA"/>
</dbReference>
<dbReference type="PANTHER" id="PTHR46663:SF3">
    <property type="entry name" value="SLL0267 PROTEIN"/>
    <property type="match status" value="1"/>
</dbReference>
<dbReference type="FunFam" id="3.30.70.270:FF:000001">
    <property type="entry name" value="Diguanylate cyclase domain protein"/>
    <property type="match status" value="1"/>
</dbReference>
<comment type="caution">
    <text evidence="3">The sequence shown here is derived from an EMBL/GenBank/DDBJ whole genome shotgun (WGS) entry which is preliminary data.</text>
</comment>
<keyword evidence="4" id="KW-1185">Reference proteome</keyword>
<dbReference type="InterPro" id="IPR029787">
    <property type="entry name" value="Nucleotide_cyclase"/>
</dbReference>
<dbReference type="GO" id="GO:0003824">
    <property type="term" value="F:catalytic activity"/>
    <property type="evidence" value="ECO:0007669"/>
    <property type="project" value="UniProtKB-ARBA"/>
</dbReference>
<dbReference type="Pfam" id="PF00990">
    <property type="entry name" value="GGDEF"/>
    <property type="match status" value="1"/>
</dbReference>
<name>A0A7U7GAB1_9GAMM</name>
<dbReference type="AlphaFoldDB" id="A0A7U7GAB1"/>
<dbReference type="PANTHER" id="PTHR46663">
    <property type="entry name" value="DIGUANYLATE CYCLASE DGCT-RELATED"/>
    <property type="match status" value="1"/>
</dbReference>
<evidence type="ECO:0000259" key="2">
    <source>
        <dbReference type="PROSITE" id="PS50887"/>
    </source>
</evidence>
<dbReference type="Proteomes" id="UP000019184">
    <property type="component" value="Unassembled WGS sequence"/>
</dbReference>
<evidence type="ECO:0000313" key="3">
    <source>
        <dbReference type="EMBL" id="CDH44076.1"/>
    </source>
</evidence>
<dbReference type="OrthoDB" id="9812260at2"/>
<dbReference type="SMART" id="SM00267">
    <property type="entry name" value="GGDEF"/>
    <property type="match status" value="1"/>
</dbReference>
<sequence length="203" mass="22447">MYLEALMLILNTILLAGLLWRVQYFKTLALYDPLTGLPNRRLFEDRLEQAIKQARRHHNLAAVLFLDLDHFKQINDTQGHPVGDQLLCAVAQRLRGCVREVDTVARRGGDEFIVLLTDLADPQAAARVAQKIITALHEPFLIAACPLQISASLGISLCTQEKVPSQQSIANADHALYEAKQQGRGHYRFFAPAGIPKMAAAGA</sequence>
<dbReference type="InterPro" id="IPR052163">
    <property type="entry name" value="DGC-Regulatory_Protein"/>
</dbReference>
<comment type="cofactor">
    <cofactor evidence="1">
        <name>Mg(2+)</name>
        <dbReference type="ChEBI" id="CHEBI:18420"/>
    </cofactor>
</comment>
<evidence type="ECO:0000313" key="4">
    <source>
        <dbReference type="Proteomes" id="UP000019184"/>
    </source>
</evidence>
<dbReference type="NCBIfam" id="TIGR00254">
    <property type="entry name" value="GGDEF"/>
    <property type="match status" value="1"/>
</dbReference>
<feature type="domain" description="GGDEF" evidence="2">
    <location>
        <begin position="59"/>
        <end position="192"/>
    </location>
</feature>
<evidence type="ECO:0000256" key="1">
    <source>
        <dbReference type="ARBA" id="ARBA00001946"/>
    </source>
</evidence>
<organism evidence="3 4">
    <name type="scientific">Candidatus Contendobacter odensis Run_B_J11</name>
    <dbReference type="NCBI Taxonomy" id="1400861"/>
    <lineage>
        <taxon>Bacteria</taxon>
        <taxon>Pseudomonadati</taxon>
        <taxon>Pseudomonadota</taxon>
        <taxon>Gammaproteobacteria</taxon>
        <taxon>Candidatus Competibacteraceae</taxon>
        <taxon>Candidatus Contendibacter</taxon>
    </lineage>
</organism>
<protein>
    <submittedName>
        <fullName evidence="3">Response regulator receiver modulated diguanylate cyclase/phosphodiesterase with PAS/PAC sensor(S)</fullName>
    </submittedName>
</protein>
<dbReference type="PROSITE" id="PS50887">
    <property type="entry name" value="GGDEF"/>
    <property type="match status" value="1"/>
</dbReference>
<dbReference type="InterPro" id="IPR043128">
    <property type="entry name" value="Rev_trsase/Diguanyl_cyclase"/>
</dbReference>
<dbReference type="CDD" id="cd01949">
    <property type="entry name" value="GGDEF"/>
    <property type="match status" value="1"/>
</dbReference>
<accession>A0A7U7GAB1</accession>